<organism evidence="8 9">
    <name type="scientific">Sparassis crispa</name>
    <dbReference type="NCBI Taxonomy" id="139825"/>
    <lineage>
        <taxon>Eukaryota</taxon>
        <taxon>Fungi</taxon>
        <taxon>Dikarya</taxon>
        <taxon>Basidiomycota</taxon>
        <taxon>Agaricomycotina</taxon>
        <taxon>Agaricomycetes</taxon>
        <taxon>Polyporales</taxon>
        <taxon>Sparassidaceae</taxon>
        <taxon>Sparassis</taxon>
    </lineage>
</organism>
<dbReference type="GO" id="GO:0012505">
    <property type="term" value="C:endomembrane system"/>
    <property type="evidence" value="ECO:0007669"/>
    <property type="project" value="UniProtKB-SubCell"/>
</dbReference>
<dbReference type="Proteomes" id="UP000287166">
    <property type="component" value="Unassembled WGS sequence"/>
</dbReference>
<dbReference type="GeneID" id="38782060"/>
<feature type="compositionally biased region" description="Polar residues" evidence="5">
    <location>
        <begin position="824"/>
        <end position="836"/>
    </location>
</feature>
<evidence type="ECO:0000313" key="8">
    <source>
        <dbReference type="EMBL" id="GBE85143.1"/>
    </source>
</evidence>
<feature type="compositionally biased region" description="Polar residues" evidence="5">
    <location>
        <begin position="749"/>
        <end position="765"/>
    </location>
</feature>
<evidence type="ECO:0000256" key="4">
    <source>
        <dbReference type="ARBA" id="ARBA00023136"/>
    </source>
</evidence>
<feature type="compositionally biased region" description="Polar residues" evidence="5">
    <location>
        <begin position="347"/>
        <end position="373"/>
    </location>
</feature>
<dbReference type="PANTHER" id="PTHR12953:SF0">
    <property type="entry name" value="SUN DOMAIN-CONTAINING OSSIFICATION FACTOR"/>
    <property type="match status" value="1"/>
</dbReference>
<gene>
    <name evidence="8" type="ORF">SCP_0703290</name>
</gene>
<dbReference type="InParanoid" id="A0A401GSH3"/>
<evidence type="ECO:0000256" key="1">
    <source>
        <dbReference type="ARBA" id="ARBA00004308"/>
    </source>
</evidence>
<protein>
    <recommendedName>
        <fullName evidence="7">SUN domain-containing protein</fullName>
    </recommendedName>
</protein>
<evidence type="ECO:0000256" key="6">
    <source>
        <dbReference type="SAM" id="SignalP"/>
    </source>
</evidence>
<feature type="region of interest" description="Disordered" evidence="5">
    <location>
        <begin position="713"/>
        <end position="732"/>
    </location>
</feature>
<dbReference type="OrthoDB" id="266334at2759"/>
<evidence type="ECO:0000256" key="2">
    <source>
        <dbReference type="ARBA" id="ARBA00022692"/>
    </source>
</evidence>
<feature type="signal peptide" evidence="6">
    <location>
        <begin position="1"/>
        <end position="22"/>
    </location>
</feature>
<evidence type="ECO:0000256" key="5">
    <source>
        <dbReference type="SAM" id="MobiDB-lite"/>
    </source>
</evidence>
<sequence length="903" mass="98402">MLSCSLLPVSLLALIFASQALAAPTTPNDPFHDIAVLISKQAEQPICCLRPLEPVETTTEEGLLLSFEDWKAKRFAEDHQPSVHSPAISGHRPLPDAMSEPTGSNGLVAPSQAEGAALNAVQQEDSGVPDERSSPHFRIPLTDRFNYASLDCSARVHTAHRSAKSSSAILSDKKDRYMLSPCAEEKQYVVVELCDDIRIDTVQLANFEFFSGVFKDFTVSVAKTYTIDPDGWTIAGTYRARNTRGVQSFHPPTSLRDFYRFIRIDFLSHYGSEYYCPVSLLRVYGLTHLEQWKWDMWETESKAKRSAEEASASVEIAESPQTVHIPIVEAVKPQEVMDEVHASIATVATPTPHSSVPLSSNEADGASTENSTADSEDAVIHFTEKIASPRRPSSSSGPSTAVDANGTEPSDIGVTTFTSTVDESLQTPETEETHEGHIYEDSLYDTIMDIPPVDTAAPSASSAYLIHPPSHSPDSSNNAPPSVHLSSLTAFSSSTSSILTVTGSAYPLPQPLSPVATGGESVYRTIMNRLMMLEANTTLYTRYVEEQTTGVREVLRRLGEDVGRLEGIGKAQAQIYQRSVQDFENYRRHLDTEYFELLSKVNHLADEVILEKRLGIAQLCLLLAVLVFMSLTRGSRGEHVHGRPSSMRDWGRRTLSLSGDWMSRLRTRSSTPPPPQPPSRALDESFGIVEFPSRAPQTAEEKPLTLQIQPVSSAHKVGARPRTPLALRTSNSRHNIFNRSVAHGGVHASPSSALSRPQIQRSSSGHGFGGIGPVPRSAKKLARSAHLHEVKSTSGAPNSECKTMDKNTGHPLSERARRPEDVTDTSVDIFSPQSHTAVLETPSVDAARSKHPDDRHPLSPLRLPTANDLPHGCACEGPLPEGDTSEADGWVDTDADGSESELG</sequence>
<keyword evidence="4" id="KW-0472">Membrane</keyword>
<keyword evidence="9" id="KW-1185">Reference proteome</keyword>
<proteinExistence type="predicted"/>
<dbReference type="GO" id="GO:0034975">
    <property type="term" value="P:protein folding in endoplasmic reticulum"/>
    <property type="evidence" value="ECO:0007669"/>
    <property type="project" value="TreeGrafter"/>
</dbReference>
<evidence type="ECO:0000313" key="9">
    <source>
        <dbReference type="Proteomes" id="UP000287166"/>
    </source>
</evidence>
<feature type="region of interest" description="Disordered" evidence="5">
    <location>
        <begin position="347"/>
        <end position="414"/>
    </location>
</feature>
<feature type="compositionally biased region" description="Low complexity" evidence="5">
    <location>
        <begin position="389"/>
        <end position="399"/>
    </location>
</feature>
<dbReference type="AlphaFoldDB" id="A0A401GSH3"/>
<evidence type="ECO:0000259" key="7">
    <source>
        <dbReference type="PROSITE" id="PS51469"/>
    </source>
</evidence>
<keyword evidence="2" id="KW-0812">Transmembrane</keyword>
<dbReference type="FunCoup" id="A0A401GSH3">
    <property type="interactions" value="26"/>
</dbReference>
<feature type="region of interest" description="Disordered" evidence="5">
    <location>
        <begin position="664"/>
        <end position="685"/>
    </location>
</feature>
<feature type="compositionally biased region" description="Basic and acidic residues" evidence="5">
    <location>
        <begin position="802"/>
        <end position="821"/>
    </location>
</feature>
<comment type="subcellular location">
    <subcellularLocation>
        <location evidence="1">Endomembrane system</location>
    </subcellularLocation>
</comment>
<dbReference type="InterPro" id="IPR012919">
    <property type="entry name" value="SUN_dom"/>
</dbReference>
<feature type="chain" id="PRO_5019169375" description="SUN domain-containing protein" evidence="6">
    <location>
        <begin position="23"/>
        <end position="903"/>
    </location>
</feature>
<name>A0A401GSH3_9APHY</name>
<feature type="region of interest" description="Disordered" evidence="5">
    <location>
        <begin position="81"/>
        <end position="109"/>
    </location>
</feature>
<feature type="compositionally biased region" description="Basic and acidic residues" evidence="5">
    <location>
        <begin position="847"/>
        <end position="857"/>
    </location>
</feature>
<dbReference type="GO" id="GO:0016020">
    <property type="term" value="C:membrane"/>
    <property type="evidence" value="ECO:0007669"/>
    <property type="project" value="InterPro"/>
</dbReference>
<feature type="compositionally biased region" description="Acidic residues" evidence="5">
    <location>
        <begin position="883"/>
        <end position="903"/>
    </location>
</feature>
<dbReference type="PANTHER" id="PTHR12953">
    <property type="entry name" value="MEMBRANE PROTEIN CH1 RELATED"/>
    <property type="match status" value="1"/>
</dbReference>
<feature type="region of interest" description="Disordered" evidence="5">
    <location>
        <begin position="743"/>
        <end position="903"/>
    </location>
</feature>
<dbReference type="EMBL" id="BFAD01000007">
    <property type="protein sequence ID" value="GBE85143.1"/>
    <property type="molecule type" value="Genomic_DNA"/>
</dbReference>
<dbReference type="GO" id="GO:0005737">
    <property type="term" value="C:cytoplasm"/>
    <property type="evidence" value="ECO:0007669"/>
    <property type="project" value="TreeGrafter"/>
</dbReference>
<comment type="caution">
    <text evidence="8">The sequence shown here is derived from an EMBL/GenBank/DDBJ whole genome shotgun (WGS) entry which is preliminary data.</text>
</comment>
<keyword evidence="3" id="KW-1133">Transmembrane helix</keyword>
<accession>A0A401GSH3</accession>
<dbReference type="Gene3D" id="2.60.120.260">
    <property type="entry name" value="Galactose-binding domain-like"/>
    <property type="match status" value="1"/>
</dbReference>
<dbReference type="RefSeq" id="XP_027616056.1">
    <property type="nucleotide sequence ID" value="XM_027760255.1"/>
</dbReference>
<dbReference type="Pfam" id="PF07738">
    <property type="entry name" value="Sad1_UNC"/>
    <property type="match status" value="1"/>
</dbReference>
<keyword evidence="6" id="KW-0732">Signal</keyword>
<reference evidence="8 9" key="1">
    <citation type="journal article" date="2018" name="Sci. Rep.">
        <title>Genome sequence of the cauliflower mushroom Sparassis crispa (Hanabiratake) and its association with beneficial usage.</title>
        <authorList>
            <person name="Kiyama R."/>
            <person name="Furutani Y."/>
            <person name="Kawaguchi K."/>
            <person name="Nakanishi T."/>
        </authorList>
    </citation>
    <scope>NUCLEOTIDE SEQUENCE [LARGE SCALE GENOMIC DNA]</scope>
</reference>
<dbReference type="InterPro" id="IPR045120">
    <property type="entry name" value="Suco/Slp1-like"/>
</dbReference>
<feature type="domain" description="SUN" evidence="7">
    <location>
        <begin position="125"/>
        <end position="288"/>
    </location>
</feature>
<evidence type="ECO:0000256" key="3">
    <source>
        <dbReference type="ARBA" id="ARBA00022989"/>
    </source>
</evidence>
<dbReference type="PROSITE" id="PS51469">
    <property type="entry name" value="SUN"/>
    <property type="match status" value="1"/>
</dbReference>
<feature type="compositionally biased region" description="Polar residues" evidence="5">
    <location>
        <begin position="792"/>
        <end position="801"/>
    </location>
</feature>
<feature type="region of interest" description="Disordered" evidence="5">
    <location>
        <begin position="420"/>
        <end position="439"/>
    </location>
</feature>